<comment type="similarity">
    <text evidence="1">Belongs to the TRAFAC class OBG-HflX-like GTPase superfamily. OBG GTPase family.</text>
</comment>
<evidence type="ECO:0000256" key="4">
    <source>
        <dbReference type="ARBA" id="ARBA00023134"/>
    </source>
</evidence>
<evidence type="ECO:0000256" key="5">
    <source>
        <dbReference type="SAM" id="MobiDB-lite"/>
    </source>
</evidence>
<dbReference type="GO" id="GO:0000287">
    <property type="term" value="F:magnesium ion binding"/>
    <property type="evidence" value="ECO:0007669"/>
    <property type="project" value="InterPro"/>
</dbReference>
<evidence type="ECO:0000313" key="8">
    <source>
        <dbReference type="EMBL" id="KJH51110.1"/>
    </source>
</evidence>
<evidence type="ECO:0000256" key="3">
    <source>
        <dbReference type="ARBA" id="ARBA00022741"/>
    </source>
</evidence>
<feature type="domain" description="OBG-type G" evidence="6">
    <location>
        <begin position="438"/>
        <end position="603"/>
    </location>
</feature>
<dbReference type="InterPro" id="IPR027417">
    <property type="entry name" value="P-loop_NTPase"/>
</dbReference>
<dbReference type="GO" id="GO:0042254">
    <property type="term" value="P:ribosome biogenesis"/>
    <property type="evidence" value="ECO:0007669"/>
    <property type="project" value="UniProtKB-UniRule"/>
</dbReference>
<dbReference type="PROSITE" id="PS51710">
    <property type="entry name" value="G_OBG"/>
    <property type="match status" value="1"/>
</dbReference>
<feature type="domain" description="Obg" evidence="7">
    <location>
        <begin position="283"/>
        <end position="437"/>
    </location>
</feature>
<dbReference type="GO" id="GO:0005525">
    <property type="term" value="F:GTP binding"/>
    <property type="evidence" value="ECO:0007669"/>
    <property type="project" value="UniProtKB-KW"/>
</dbReference>
<keyword evidence="4" id="KW-0342">GTP-binding</keyword>
<dbReference type="FunFam" id="2.70.210.12:FF:000001">
    <property type="entry name" value="GTPase Obg"/>
    <property type="match status" value="1"/>
</dbReference>
<dbReference type="InterPro" id="IPR006169">
    <property type="entry name" value="GTP1_OBG_dom"/>
</dbReference>
<keyword evidence="9" id="KW-1185">Reference proteome</keyword>
<dbReference type="Pfam" id="PF01926">
    <property type="entry name" value="MMR_HSR1"/>
    <property type="match status" value="1"/>
</dbReference>
<keyword evidence="3" id="KW-0547">Nucleotide-binding</keyword>
<reference evidence="9" key="2">
    <citation type="journal article" date="2016" name="Sci. Rep.">
        <title>Dictyocaulus viviparus genome, variome and transcriptome elucidate lungworm biology and support future intervention.</title>
        <authorList>
            <person name="McNulty S.N."/>
            <person name="Strube C."/>
            <person name="Rosa B.A."/>
            <person name="Martin J.C."/>
            <person name="Tyagi R."/>
            <person name="Choi Y.J."/>
            <person name="Wang Q."/>
            <person name="Hallsworth Pepin K."/>
            <person name="Zhang X."/>
            <person name="Ozersky P."/>
            <person name="Wilson R.K."/>
            <person name="Sternberg P.W."/>
            <person name="Gasser R.B."/>
            <person name="Mitreva M."/>
        </authorList>
    </citation>
    <scope>NUCLEOTIDE SEQUENCE [LARGE SCALE GENOMIC DNA]</scope>
    <source>
        <strain evidence="9">HannoverDv2000</strain>
    </source>
</reference>
<dbReference type="Pfam" id="PF01018">
    <property type="entry name" value="GTP1_OBG"/>
    <property type="match status" value="1"/>
</dbReference>
<dbReference type="InterPro" id="IPR045086">
    <property type="entry name" value="OBG_GTPase"/>
</dbReference>
<dbReference type="GO" id="GO:0003924">
    <property type="term" value="F:GTPase activity"/>
    <property type="evidence" value="ECO:0007669"/>
    <property type="project" value="InterPro"/>
</dbReference>
<name>A0A0D8Y316_DICVI</name>
<dbReference type="PANTHER" id="PTHR11702">
    <property type="entry name" value="DEVELOPMENTALLY REGULATED GTP-BINDING PROTEIN-RELATED"/>
    <property type="match status" value="1"/>
</dbReference>
<dbReference type="Proteomes" id="UP000053766">
    <property type="component" value="Unassembled WGS sequence"/>
</dbReference>
<dbReference type="AlphaFoldDB" id="A0A0D8Y316"/>
<dbReference type="PROSITE" id="PS51883">
    <property type="entry name" value="OBG"/>
    <property type="match status" value="1"/>
</dbReference>
<gene>
    <name evidence="8" type="ORF">DICVIV_02669</name>
</gene>
<dbReference type="SUPFAM" id="SSF52540">
    <property type="entry name" value="P-loop containing nucleoside triphosphate hydrolases"/>
    <property type="match status" value="1"/>
</dbReference>
<evidence type="ECO:0000313" key="9">
    <source>
        <dbReference type="Proteomes" id="UP000053766"/>
    </source>
</evidence>
<proteinExistence type="inferred from homology"/>
<dbReference type="EMBL" id="KN716190">
    <property type="protein sequence ID" value="KJH51110.1"/>
    <property type="molecule type" value="Genomic_DNA"/>
</dbReference>
<dbReference type="PRINTS" id="PR00326">
    <property type="entry name" value="GTP1OBG"/>
</dbReference>
<keyword evidence="2" id="KW-0690">Ribosome biogenesis</keyword>
<dbReference type="InterPro" id="IPR031167">
    <property type="entry name" value="G_OBG"/>
</dbReference>
<dbReference type="GO" id="GO:0005739">
    <property type="term" value="C:mitochondrion"/>
    <property type="evidence" value="ECO:0007669"/>
    <property type="project" value="TreeGrafter"/>
</dbReference>
<evidence type="ECO:0000259" key="7">
    <source>
        <dbReference type="PROSITE" id="PS51883"/>
    </source>
</evidence>
<reference evidence="8 9" key="1">
    <citation type="submission" date="2013-11" db="EMBL/GenBank/DDBJ databases">
        <title>Draft genome of the bovine lungworm Dictyocaulus viviparus.</title>
        <authorList>
            <person name="Mitreva M."/>
        </authorList>
    </citation>
    <scope>NUCLEOTIDE SEQUENCE [LARGE SCALE GENOMIC DNA]</scope>
    <source>
        <strain evidence="8 9">HannoverDv2000</strain>
    </source>
</reference>
<dbReference type="PANTHER" id="PTHR11702:SF31">
    <property type="entry name" value="MITOCHONDRIAL RIBOSOME-ASSOCIATED GTPASE 2"/>
    <property type="match status" value="1"/>
</dbReference>
<feature type="compositionally biased region" description="Polar residues" evidence="5">
    <location>
        <begin position="117"/>
        <end position="130"/>
    </location>
</feature>
<dbReference type="STRING" id="29172.A0A0D8Y316"/>
<dbReference type="InterPro" id="IPR006073">
    <property type="entry name" value="GTP-bd"/>
</dbReference>
<organism evidence="8 9">
    <name type="scientific">Dictyocaulus viviparus</name>
    <name type="common">Bovine lungworm</name>
    <dbReference type="NCBI Taxonomy" id="29172"/>
    <lineage>
        <taxon>Eukaryota</taxon>
        <taxon>Metazoa</taxon>
        <taxon>Ecdysozoa</taxon>
        <taxon>Nematoda</taxon>
        <taxon>Chromadorea</taxon>
        <taxon>Rhabditida</taxon>
        <taxon>Rhabditina</taxon>
        <taxon>Rhabditomorpha</taxon>
        <taxon>Strongyloidea</taxon>
        <taxon>Metastrongylidae</taxon>
        <taxon>Dictyocaulus</taxon>
    </lineage>
</organism>
<dbReference type="InterPro" id="IPR036726">
    <property type="entry name" value="GTP1_OBG_dom_sf"/>
</dbReference>
<evidence type="ECO:0000256" key="2">
    <source>
        <dbReference type="ARBA" id="ARBA00022517"/>
    </source>
</evidence>
<evidence type="ECO:0000259" key="6">
    <source>
        <dbReference type="PROSITE" id="PS51710"/>
    </source>
</evidence>
<sequence>MNSQDLSRFRGLDMKHGFIKTIVKNQIDRDEYHKIMEERRVDTLGRLQRGRRQRSAPTREYKLYVPPHLREKSRDSAVVEDFANRRNPCPAIVSEVEETSLRERVRNRVSFRADTLQEPTSSGTGNTQSPRRPKPLFLLSLRCSSGDFVDVAVMDTDNAARLAKQLSIKHGFTDEQCRMLRLTLERELESRMISSQDVDCCFCLSLRCKKMIKMYCFVKMLQPRSLLRKAWEHDNLRKSALSKRPVFPKKPRTTGEGIGDEINNYDNLLNFALLAILDMVQARAFVDYRRVRCVAGNGGDGMVSFFRGYRKPFGGPDGGDGGNGGHVIFKACSHIRDLSHIKSVLKAERGEFGKSKSCHGRSADHLEIPVPVGTVFKNDGRIVFELPREGEIFLGARGGAGGHGNQFFASNEVRKPYKFEVGGKGEEIVYDVEMRVIATAGLVGFPNAGKSSLLRAISRAKPKVASYPFTTLKPHVGIVHYEDFEQVAVTDIPGIIEGAHEDRGLGISFLRHIEKCRCLFFVLDITLGDFREQFELLQTELEEYKPGLSARPTAIVFNKIDLDQTQDNATNRSVFPEYRTFFVSAKKRIGLEDLLVYLREEHDKPLHCNKEQ</sequence>
<dbReference type="Gene3D" id="2.70.210.12">
    <property type="entry name" value="GTP1/OBG domain"/>
    <property type="match status" value="1"/>
</dbReference>
<dbReference type="OrthoDB" id="347018at2759"/>
<protein>
    <submittedName>
        <fullName evidence="8">Obg family GTPase CgtA</fullName>
    </submittedName>
</protein>
<feature type="region of interest" description="Disordered" evidence="5">
    <location>
        <begin position="112"/>
        <end position="132"/>
    </location>
</feature>
<dbReference type="InterPro" id="IPR014100">
    <property type="entry name" value="GTP-bd_Obg/CgtA"/>
</dbReference>
<dbReference type="Gene3D" id="3.40.50.300">
    <property type="entry name" value="P-loop containing nucleotide triphosphate hydrolases"/>
    <property type="match status" value="1"/>
</dbReference>
<dbReference type="CDD" id="cd01898">
    <property type="entry name" value="Obg"/>
    <property type="match status" value="1"/>
</dbReference>
<dbReference type="SUPFAM" id="SSF82051">
    <property type="entry name" value="Obg GTP-binding protein N-terminal domain"/>
    <property type="match status" value="1"/>
</dbReference>
<dbReference type="NCBIfam" id="NF008956">
    <property type="entry name" value="PRK12299.1"/>
    <property type="match status" value="1"/>
</dbReference>
<dbReference type="NCBIfam" id="TIGR02729">
    <property type="entry name" value="Obg_CgtA"/>
    <property type="match status" value="1"/>
</dbReference>
<accession>A0A0D8Y316</accession>
<evidence type="ECO:0000256" key="1">
    <source>
        <dbReference type="ARBA" id="ARBA00007699"/>
    </source>
</evidence>